<dbReference type="STRING" id="137246.A0A401S007"/>
<comment type="subcellular location">
    <subcellularLocation>
        <location evidence="1">Membrane</location>
        <topology evidence="1">Multi-pass membrane protein</topology>
    </subcellularLocation>
</comment>
<dbReference type="Pfam" id="PF09801">
    <property type="entry name" value="SYS1"/>
    <property type="match status" value="1"/>
</dbReference>
<organism evidence="6 7">
    <name type="scientific">Chiloscyllium punctatum</name>
    <name type="common">Brownbanded bambooshark</name>
    <name type="synonym">Hemiscyllium punctatum</name>
    <dbReference type="NCBI Taxonomy" id="137246"/>
    <lineage>
        <taxon>Eukaryota</taxon>
        <taxon>Metazoa</taxon>
        <taxon>Chordata</taxon>
        <taxon>Craniata</taxon>
        <taxon>Vertebrata</taxon>
        <taxon>Chondrichthyes</taxon>
        <taxon>Elasmobranchii</taxon>
        <taxon>Galeomorphii</taxon>
        <taxon>Galeoidea</taxon>
        <taxon>Orectolobiformes</taxon>
        <taxon>Hemiscylliidae</taxon>
        <taxon>Chiloscyllium</taxon>
    </lineage>
</organism>
<dbReference type="EMBL" id="BEZZ01000037">
    <property type="protein sequence ID" value="GCC23745.1"/>
    <property type="molecule type" value="Genomic_DNA"/>
</dbReference>
<evidence type="ECO:0000256" key="4">
    <source>
        <dbReference type="ARBA" id="ARBA00023136"/>
    </source>
</evidence>
<comment type="caution">
    <text evidence="6">The sequence shown here is derived from an EMBL/GenBank/DDBJ whole genome shotgun (WGS) entry which is preliminary data.</text>
</comment>
<evidence type="ECO:0000256" key="2">
    <source>
        <dbReference type="ARBA" id="ARBA00022692"/>
    </source>
</evidence>
<feature type="transmembrane region" description="Helical" evidence="5">
    <location>
        <begin position="94"/>
        <end position="115"/>
    </location>
</feature>
<protein>
    <recommendedName>
        <fullName evidence="8">Transmembrane protein 244</fullName>
    </recommendedName>
</protein>
<evidence type="ECO:0000256" key="5">
    <source>
        <dbReference type="SAM" id="Phobius"/>
    </source>
</evidence>
<name>A0A401S007_CHIPU</name>
<dbReference type="OMA" id="ALTIMIC"/>
<gene>
    <name evidence="6" type="ORF">chiPu_0002143</name>
</gene>
<feature type="transmembrane region" description="Helical" evidence="5">
    <location>
        <begin position="42"/>
        <end position="61"/>
    </location>
</feature>
<dbReference type="OrthoDB" id="542931at2759"/>
<evidence type="ECO:0000256" key="1">
    <source>
        <dbReference type="ARBA" id="ARBA00004141"/>
    </source>
</evidence>
<keyword evidence="2 5" id="KW-0812">Transmembrane</keyword>
<dbReference type="PANTHER" id="PTHR12952">
    <property type="entry name" value="SYS1"/>
    <property type="match status" value="1"/>
</dbReference>
<evidence type="ECO:0008006" key="8">
    <source>
        <dbReference type="Google" id="ProtNLM"/>
    </source>
</evidence>
<accession>A0A401S007</accession>
<evidence type="ECO:0000313" key="7">
    <source>
        <dbReference type="Proteomes" id="UP000287033"/>
    </source>
</evidence>
<sequence length="131" mass="15078">MTFYAAYYIIGSIFFGVFRLETYDVLIPFDFKTEPSCPNSKYMVNLISMEMTYFVCGLLFAGVVEECVWDYAITVTLIHIAVTSIVMAEFPLVWHWWLALGCALTIMICSGHLLVHFAFQDNLIYPLLDDF</sequence>
<reference evidence="6 7" key="1">
    <citation type="journal article" date="2018" name="Nat. Ecol. Evol.">
        <title>Shark genomes provide insights into elasmobranch evolution and the origin of vertebrates.</title>
        <authorList>
            <person name="Hara Y"/>
            <person name="Yamaguchi K"/>
            <person name="Onimaru K"/>
            <person name="Kadota M"/>
            <person name="Koyanagi M"/>
            <person name="Keeley SD"/>
            <person name="Tatsumi K"/>
            <person name="Tanaka K"/>
            <person name="Motone F"/>
            <person name="Kageyama Y"/>
            <person name="Nozu R"/>
            <person name="Adachi N"/>
            <person name="Nishimura O"/>
            <person name="Nakagawa R"/>
            <person name="Tanegashima C"/>
            <person name="Kiyatake I"/>
            <person name="Matsumoto R"/>
            <person name="Murakumo K"/>
            <person name="Nishida K"/>
            <person name="Terakita A"/>
            <person name="Kuratani S"/>
            <person name="Sato K"/>
            <person name="Hyodo S Kuraku.S."/>
        </authorList>
    </citation>
    <scope>NUCLEOTIDE SEQUENCE [LARGE SCALE GENOMIC DNA]</scope>
</reference>
<dbReference type="InterPro" id="IPR019185">
    <property type="entry name" value="Integral_membrane_SYS1-rel"/>
</dbReference>
<evidence type="ECO:0000313" key="6">
    <source>
        <dbReference type="EMBL" id="GCC23745.1"/>
    </source>
</evidence>
<keyword evidence="7" id="KW-1185">Reference proteome</keyword>
<dbReference type="GO" id="GO:0016020">
    <property type="term" value="C:membrane"/>
    <property type="evidence" value="ECO:0007669"/>
    <property type="project" value="UniProtKB-SubCell"/>
</dbReference>
<evidence type="ECO:0000256" key="3">
    <source>
        <dbReference type="ARBA" id="ARBA00022989"/>
    </source>
</evidence>
<keyword evidence="4 5" id="KW-0472">Membrane</keyword>
<proteinExistence type="predicted"/>
<feature type="transmembrane region" description="Helical" evidence="5">
    <location>
        <begin position="68"/>
        <end position="88"/>
    </location>
</feature>
<dbReference type="PANTHER" id="PTHR12952:SF1">
    <property type="entry name" value="TRANSMEMBRANE PROTEIN 244"/>
    <property type="match status" value="1"/>
</dbReference>
<dbReference type="Proteomes" id="UP000287033">
    <property type="component" value="Unassembled WGS sequence"/>
</dbReference>
<feature type="transmembrane region" description="Helical" evidence="5">
    <location>
        <begin position="5"/>
        <end position="22"/>
    </location>
</feature>
<dbReference type="AlphaFoldDB" id="A0A401S007"/>
<keyword evidence="3 5" id="KW-1133">Transmembrane helix</keyword>